<keyword evidence="1" id="KW-0812">Transmembrane</keyword>
<evidence type="ECO:0000313" key="2">
    <source>
        <dbReference type="EMBL" id="GAA2002159.1"/>
    </source>
</evidence>
<reference evidence="2 3" key="1">
    <citation type="journal article" date="2019" name="Int. J. Syst. Evol. Microbiol.">
        <title>The Global Catalogue of Microorganisms (GCM) 10K type strain sequencing project: providing services to taxonomists for standard genome sequencing and annotation.</title>
        <authorList>
            <consortium name="The Broad Institute Genomics Platform"/>
            <consortium name="The Broad Institute Genome Sequencing Center for Infectious Disease"/>
            <person name="Wu L."/>
            <person name="Ma J."/>
        </authorList>
    </citation>
    <scope>NUCLEOTIDE SEQUENCE [LARGE SCALE GENOMIC DNA]</scope>
    <source>
        <strain evidence="2 3">JCM 16013</strain>
    </source>
</reference>
<name>A0ABN2T910_9ACTN</name>
<comment type="caution">
    <text evidence="2">The sequence shown here is derived from an EMBL/GenBank/DDBJ whole genome shotgun (WGS) entry which is preliminary data.</text>
</comment>
<evidence type="ECO:0000313" key="3">
    <source>
        <dbReference type="Proteomes" id="UP001499854"/>
    </source>
</evidence>
<protein>
    <submittedName>
        <fullName evidence="2">Uncharacterized protein</fullName>
    </submittedName>
</protein>
<gene>
    <name evidence="2" type="ORF">GCM10009838_80100</name>
</gene>
<dbReference type="RefSeq" id="WP_344662440.1">
    <property type="nucleotide sequence ID" value="NZ_BAAAQM010000073.1"/>
</dbReference>
<feature type="transmembrane region" description="Helical" evidence="1">
    <location>
        <begin position="7"/>
        <end position="24"/>
    </location>
</feature>
<keyword evidence="1" id="KW-1133">Transmembrane helix</keyword>
<accession>A0ABN2T910</accession>
<proteinExistence type="predicted"/>
<feature type="transmembrane region" description="Helical" evidence="1">
    <location>
        <begin position="30"/>
        <end position="48"/>
    </location>
</feature>
<sequence>MFKNSGWIVPGILLGGALLLIGAITSGNGTMVVVTFLLVAVAMSAARSDDGKQRERQRGKRR</sequence>
<evidence type="ECO:0000256" key="1">
    <source>
        <dbReference type="SAM" id="Phobius"/>
    </source>
</evidence>
<dbReference type="EMBL" id="BAAAQM010000073">
    <property type="protein sequence ID" value="GAA2002159.1"/>
    <property type="molecule type" value="Genomic_DNA"/>
</dbReference>
<organism evidence="2 3">
    <name type="scientific">Catenulispora subtropica</name>
    <dbReference type="NCBI Taxonomy" id="450798"/>
    <lineage>
        <taxon>Bacteria</taxon>
        <taxon>Bacillati</taxon>
        <taxon>Actinomycetota</taxon>
        <taxon>Actinomycetes</taxon>
        <taxon>Catenulisporales</taxon>
        <taxon>Catenulisporaceae</taxon>
        <taxon>Catenulispora</taxon>
    </lineage>
</organism>
<dbReference type="Proteomes" id="UP001499854">
    <property type="component" value="Unassembled WGS sequence"/>
</dbReference>
<keyword evidence="1" id="KW-0472">Membrane</keyword>
<keyword evidence="3" id="KW-1185">Reference proteome</keyword>